<name>A0ABU0BYU7_9HYPH</name>
<keyword evidence="3" id="KW-1185">Reference proteome</keyword>
<dbReference type="Proteomes" id="UP001230207">
    <property type="component" value="Unassembled WGS sequence"/>
</dbReference>
<reference evidence="2 3" key="1">
    <citation type="submission" date="2023-07" db="EMBL/GenBank/DDBJ databases">
        <title>Genomic Encyclopedia of Type Strains, Phase IV (KMG-IV): sequencing the most valuable type-strain genomes for metagenomic binning, comparative biology and taxonomic classification.</title>
        <authorList>
            <person name="Goeker M."/>
        </authorList>
    </citation>
    <scope>NUCLEOTIDE SEQUENCE [LARGE SCALE GENOMIC DNA]</scope>
    <source>
        <strain evidence="2 3">DSM 1112</strain>
    </source>
</reference>
<accession>A0ABU0BYU7</accession>
<proteinExistence type="predicted"/>
<evidence type="ECO:0000256" key="1">
    <source>
        <dbReference type="SAM" id="MobiDB-lite"/>
    </source>
</evidence>
<dbReference type="EMBL" id="JAUSVF010000002">
    <property type="protein sequence ID" value="MDQ0322836.1"/>
    <property type="molecule type" value="Genomic_DNA"/>
</dbReference>
<gene>
    <name evidence="2" type="ORF">QO002_005042</name>
</gene>
<sequence>MRLREARLAKEMEDRASATASLIAKRTTAN</sequence>
<protein>
    <submittedName>
        <fullName evidence="2">Uncharacterized protein</fullName>
    </submittedName>
</protein>
<feature type="compositionally biased region" description="Basic and acidic residues" evidence="1">
    <location>
        <begin position="1"/>
        <end position="16"/>
    </location>
</feature>
<evidence type="ECO:0000313" key="3">
    <source>
        <dbReference type="Proteomes" id="UP001230207"/>
    </source>
</evidence>
<evidence type="ECO:0000313" key="2">
    <source>
        <dbReference type="EMBL" id="MDQ0322836.1"/>
    </source>
</evidence>
<organism evidence="2 3">
    <name type="scientific">Pararhizobium capsulatum DSM 1112</name>
    <dbReference type="NCBI Taxonomy" id="1121113"/>
    <lineage>
        <taxon>Bacteria</taxon>
        <taxon>Pseudomonadati</taxon>
        <taxon>Pseudomonadota</taxon>
        <taxon>Alphaproteobacteria</taxon>
        <taxon>Hyphomicrobiales</taxon>
        <taxon>Rhizobiaceae</taxon>
        <taxon>Rhizobium/Agrobacterium group</taxon>
        <taxon>Pararhizobium</taxon>
    </lineage>
</organism>
<feature type="region of interest" description="Disordered" evidence="1">
    <location>
        <begin position="1"/>
        <end position="30"/>
    </location>
</feature>
<comment type="caution">
    <text evidence="2">The sequence shown here is derived from an EMBL/GenBank/DDBJ whole genome shotgun (WGS) entry which is preliminary data.</text>
</comment>